<reference evidence="13 14" key="1">
    <citation type="submission" date="2013-11" db="EMBL/GenBank/DDBJ databases">
        <title>Complete genome sequence of Clostridum sp. M2/40.</title>
        <authorList>
            <person name="Wibberg D."/>
            <person name="Puehler A."/>
            <person name="Schlueter A."/>
        </authorList>
    </citation>
    <scope>NUCLEOTIDE SEQUENCE [LARGE SCALE GENOMIC DNA]</scope>
    <source>
        <strain evidence="14">M2/40</strain>
    </source>
</reference>
<comment type="similarity">
    <text evidence="2 9">Belongs to the GSP F family.</text>
</comment>
<keyword evidence="5" id="KW-0997">Cell inner membrane</keyword>
<evidence type="ECO:0000256" key="5">
    <source>
        <dbReference type="ARBA" id="ARBA00022519"/>
    </source>
</evidence>
<dbReference type="EMBL" id="HG917868">
    <property type="protein sequence ID" value="CDM68503.1"/>
    <property type="molecule type" value="Genomic_DNA"/>
</dbReference>
<feature type="transmembrane region" description="Helical" evidence="11">
    <location>
        <begin position="171"/>
        <end position="192"/>
    </location>
</feature>
<dbReference type="RefSeq" id="WP_044037593.1">
    <property type="nucleotide sequence ID" value="NZ_HG917868.1"/>
</dbReference>
<evidence type="ECO:0000256" key="8">
    <source>
        <dbReference type="ARBA" id="ARBA00023136"/>
    </source>
</evidence>
<evidence type="ECO:0000313" key="14">
    <source>
        <dbReference type="Proteomes" id="UP000019426"/>
    </source>
</evidence>
<evidence type="ECO:0000256" key="1">
    <source>
        <dbReference type="ARBA" id="ARBA00004429"/>
    </source>
</evidence>
<evidence type="ECO:0000256" key="7">
    <source>
        <dbReference type="ARBA" id="ARBA00022989"/>
    </source>
</evidence>
<dbReference type="OrthoDB" id="9805682at2"/>
<keyword evidence="7 11" id="KW-1133">Transmembrane helix</keyword>
<keyword evidence="14" id="KW-1185">Reference proteome</keyword>
<keyword evidence="4" id="KW-1003">Cell membrane</keyword>
<proteinExistence type="inferred from homology"/>
<accession>W6RVX3</accession>
<dbReference type="Pfam" id="PF00482">
    <property type="entry name" value="T2SSF"/>
    <property type="match status" value="2"/>
</dbReference>
<dbReference type="Proteomes" id="UP000019426">
    <property type="component" value="Chromosome M2/40_rep1"/>
</dbReference>
<keyword evidence="10" id="KW-0175">Coiled coil</keyword>
<dbReference type="GO" id="GO:0009306">
    <property type="term" value="P:protein secretion"/>
    <property type="evidence" value="ECO:0007669"/>
    <property type="project" value="InterPro"/>
</dbReference>
<evidence type="ECO:0000259" key="12">
    <source>
        <dbReference type="Pfam" id="PF00482"/>
    </source>
</evidence>
<feature type="coiled-coil region" evidence="10">
    <location>
        <begin position="94"/>
        <end position="121"/>
    </location>
</feature>
<keyword evidence="8 11" id="KW-0472">Membrane</keyword>
<dbReference type="KEGG" id="clt:CM240_1344"/>
<evidence type="ECO:0000256" key="3">
    <source>
        <dbReference type="ARBA" id="ARBA00022448"/>
    </source>
</evidence>
<dbReference type="InterPro" id="IPR001992">
    <property type="entry name" value="T2SS_GspF/T4SS_PilC_CS"/>
</dbReference>
<dbReference type="InterPro" id="IPR003004">
    <property type="entry name" value="GspF/PilC"/>
</dbReference>
<evidence type="ECO:0000256" key="4">
    <source>
        <dbReference type="ARBA" id="ARBA00022475"/>
    </source>
</evidence>
<dbReference type="FunFam" id="1.20.81.30:FF:000001">
    <property type="entry name" value="Type II secretion system protein F"/>
    <property type="match status" value="2"/>
</dbReference>
<evidence type="ECO:0000256" key="10">
    <source>
        <dbReference type="SAM" id="Coils"/>
    </source>
</evidence>
<dbReference type="PANTHER" id="PTHR30012">
    <property type="entry name" value="GENERAL SECRETION PATHWAY PROTEIN"/>
    <property type="match status" value="1"/>
</dbReference>
<feature type="transmembrane region" description="Helical" evidence="11">
    <location>
        <begin position="373"/>
        <end position="394"/>
    </location>
</feature>
<evidence type="ECO:0000256" key="11">
    <source>
        <dbReference type="SAM" id="Phobius"/>
    </source>
</evidence>
<dbReference type="GO" id="GO:0005886">
    <property type="term" value="C:plasma membrane"/>
    <property type="evidence" value="ECO:0007669"/>
    <property type="project" value="UniProtKB-SubCell"/>
</dbReference>
<evidence type="ECO:0000256" key="6">
    <source>
        <dbReference type="ARBA" id="ARBA00022692"/>
    </source>
</evidence>
<evidence type="ECO:0000313" key="13">
    <source>
        <dbReference type="EMBL" id="CDM68503.1"/>
    </source>
</evidence>
<dbReference type="STRING" id="1216932.CM240_1344"/>
<dbReference type="HOGENOM" id="CLU_035032_2_2_9"/>
<dbReference type="PANTHER" id="PTHR30012:SF0">
    <property type="entry name" value="TYPE II SECRETION SYSTEM PROTEIN F-RELATED"/>
    <property type="match status" value="1"/>
</dbReference>
<name>W6RVX3_9CLOT</name>
<dbReference type="InterPro" id="IPR042094">
    <property type="entry name" value="T2SS_GspF_sf"/>
</dbReference>
<dbReference type="PATRIC" id="fig|1216932.3.peg.1338"/>
<feature type="transmembrane region" description="Helical" evidence="11">
    <location>
        <begin position="204"/>
        <end position="231"/>
    </location>
</feature>
<comment type="subcellular location">
    <subcellularLocation>
        <location evidence="1">Cell inner membrane</location>
        <topology evidence="1">Multi-pass membrane protein</topology>
    </subcellularLocation>
    <subcellularLocation>
        <location evidence="9">Cell membrane</location>
        <topology evidence="9">Multi-pass membrane protein</topology>
    </subcellularLocation>
</comment>
<dbReference type="AlphaFoldDB" id="W6RVX3"/>
<evidence type="ECO:0000256" key="9">
    <source>
        <dbReference type="RuleBase" id="RU003923"/>
    </source>
</evidence>
<dbReference type="Gene3D" id="1.20.81.30">
    <property type="entry name" value="Type II secretion system (T2SS), domain F"/>
    <property type="match status" value="2"/>
</dbReference>
<keyword evidence="6 9" id="KW-0812">Transmembrane</keyword>
<evidence type="ECO:0000256" key="2">
    <source>
        <dbReference type="ARBA" id="ARBA00005745"/>
    </source>
</evidence>
<feature type="domain" description="Type II secretion system protein GspF" evidence="12">
    <location>
        <begin position="67"/>
        <end position="189"/>
    </location>
</feature>
<sequence length="400" mass="44868">MAVFNYEAKNIDGIVIKGKLEVDTREELQKNLREKNFFLIKVEEEVAANNLSFDKFKEIPFKDLSMFCKELYFTLSAGIPMIRSLEIINGNIENKKLKSVIEELIEEIQKGRNMSDVLKEKEEIPNMFAAMLAVGESTGYLDEIIKDMSIYYDKQHQQKLKIKSALSYPKVLVAFGSLITVGLITFVVPTFVETITSSGGEVPLITRIVIGISDFCRNNFIILMILVMGIIGFKKYILDKNENYIYERDKFLMNSKKLGAITQQVTTARFARTFAILIKGGMGIIESIDIVSESIGNEYTKKLLQECKELVNVGSSIGEALEAKEVFPTLLTQMMKIGEESGNIDSILDQISEFYDSESDFAIKKFTSLIEPVVIIGLALVVGIVIVALVLPMFQSMGSV</sequence>
<keyword evidence="3 9" id="KW-0813">Transport</keyword>
<dbReference type="InterPro" id="IPR018076">
    <property type="entry name" value="T2SS_GspF_dom"/>
</dbReference>
<protein>
    <submittedName>
        <fullName evidence="13">Type II secretion system protein</fullName>
    </submittedName>
</protein>
<dbReference type="PRINTS" id="PR00812">
    <property type="entry name" value="BCTERIALGSPF"/>
</dbReference>
<gene>
    <name evidence="13" type="ORF">CM240_1344</name>
</gene>
<dbReference type="eggNOG" id="COG1459">
    <property type="taxonomic scope" value="Bacteria"/>
</dbReference>
<organism evidence="13 14">
    <name type="scientific">Clostridium bornimense</name>
    <dbReference type="NCBI Taxonomy" id="1216932"/>
    <lineage>
        <taxon>Bacteria</taxon>
        <taxon>Bacillati</taxon>
        <taxon>Bacillota</taxon>
        <taxon>Clostridia</taxon>
        <taxon>Eubacteriales</taxon>
        <taxon>Clostridiaceae</taxon>
        <taxon>Clostridium</taxon>
    </lineage>
</organism>
<dbReference type="PROSITE" id="PS00874">
    <property type="entry name" value="T2SP_F"/>
    <property type="match status" value="1"/>
</dbReference>
<feature type="domain" description="Type II secretion system protein GspF" evidence="12">
    <location>
        <begin position="270"/>
        <end position="392"/>
    </location>
</feature>